<protein>
    <submittedName>
        <fullName evidence="2">A-factor biosynthesis hotdog domain-containing protein</fullName>
    </submittedName>
</protein>
<proteinExistence type="predicted"/>
<reference evidence="2 3" key="1">
    <citation type="submission" date="2016-11" db="EMBL/GenBank/DDBJ databases">
        <authorList>
            <person name="Jaros S."/>
            <person name="Januszkiewicz K."/>
            <person name="Wedrychowicz H."/>
        </authorList>
    </citation>
    <scope>NUCLEOTIDE SEQUENCE [LARGE SCALE GENOMIC DNA]</scope>
    <source>
        <strain evidence="2 3">OK807</strain>
    </source>
</reference>
<dbReference type="OrthoDB" id="7838374at2"/>
<dbReference type="Pfam" id="PF03756">
    <property type="entry name" value="AfsA"/>
    <property type="match status" value="2"/>
</dbReference>
<feature type="domain" description="A-factor biosynthesis hotdog" evidence="1">
    <location>
        <begin position="44"/>
        <end position="179"/>
    </location>
</feature>
<dbReference type="GO" id="GO:0016740">
    <property type="term" value="F:transferase activity"/>
    <property type="evidence" value="ECO:0007669"/>
    <property type="project" value="InterPro"/>
</dbReference>
<evidence type="ECO:0000313" key="3">
    <source>
        <dbReference type="Proteomes" id="UP000181909"/>
    </source>
</evidence>
<accession>A0A1K2F3L1</accession>
<dbReference type="InterPro" id="IPR047757">
    <property type="entry name" value="AfsA-like"/>
</dbReference>
<feature type="domain" description="A-factor biosynthesis hotdog" evidence="1">
    <location>
        <begin position="213"/>
        <end position="327"/>
    </location>
</feature>
<dbReference type="InterPro" id="IPR005509">
    <property type="entry name" value="AfsA_hotdog_dom"/>
</dbReference>
<dbReference type="NCBIfam" id="NF041195">
    <property type="entry name" value="ScbA_BarX_GamBu"/>
    <property type="match status" value="1"/>
</dbReference>
<evidence type="ECO:0000259" key="1">
    <source>
        <dbReference type="Pfam" id="PF03756"/>
    </source>
</evidence>
<evidence type="ECO:0000313" key="2">
    <source>
        <dbReference type="EMBL" id="SFY42106.1"/>
    </source>
</evidence>
<dbReference type="STRING" id="1893.SAMN02787144_102936"/>
<dbReference type="EMBL" id="FPJO01000029">
    <property type="protein sequence ID" value="SFY42106.1"/>
    <property type="molecule type" value="Genomic_DNA"/>
</dbReference>
<name>A0A1K2F3L1_STRAR</name>
<gene>
    <name evidence="2" type="ORF">SAMN02787144_102936</name>
</gene>
<dbReference type="AlphaFoldDB" id="A0A1K2F3L1"/>
<organism evidence="2 3">
    <name type="scientific">Streptomyces atratus</name>
    <dbReference type="NCBI Taxonomy" id="1893"/>
    <lineage>
        <taxon>Bacteria</taxon>
        <taxon>Bacillati</taxon>
        <taxon>Actinomycetota</taxon>
        <taxon>Actinomycetes</taxon>
        <taxon>Kitasatosporales</taxon>
        <taxon>Streptomycetaceae</taxon>
        <taxon>Streptomyces</taxon>
    </lineage>
</organism>
<sequence length="340" mass="37239">MSASTFQVERTAFDREMTRGAKASTIKPGGFYPTTLTTTVPKELVHRSAVAEVMLTDWERVDDTHFVMSAQWPRGHSFFTPVADGYHDPLIGCETLRQIGILLGHAEFGVPFGHQFLVWDLDIAVRPEHLRMGYEPAALSIDVHCTQINRRGRNLSGLRFEAVFHRDGNVVATGGGSFSCMAPSVYRRVRGEHMPGGNWYQLPLISPAAPQSVGRMSPMDVVLSPTSELNRWQLRVDTRHPVLFEHAVDHVPGMVLVEAARQATAAALGRSSYLPLGIANEFKRYVELDSPCLIEASLLPETTPGGEQSVLVTAHQDGALVFNSTVTAGSHGSQALTNDI</sequence>
<dbReference type="Proteomes" id="UP000181909">
    <property type="component" value="Unassembled WGS sequence"/>
</dbReference>